<keyword evidence="8" id="KW-1185">Reference proteome</keyword>
<evidence type="ECO:0000256" key="5">
    <source>
        <dbReference type="SAM" id="MobiDB-lite"/>
    </source>
</evidence>
<sequence length="277" mass="30353">MAKAAGGTKNSARISVWLQGKAPRGGGRKGDQPSGLDRDRITEASIRLLDAEGLAKFSMRRLAAELDVTAMSVYWYVDTKEDLLELALDAVCGEMRLPDTAEAADESWRDQLRALADEYRALLIRHPWVSPLVGRFLNIGPNWLAFAVAVQQTVRRTGLPPHTQNGAISAVFQFVYGFGTIEGHYMARCAEAGMTQDEYYREAAGTVQVELAAHGVMESAKDLLAARGDGTVEELWQRDFTVALDLMIAGIESLLEQENRGERASRGEETPGARQGL</sequence>
<feature type="region of interest" description="Disordered" evidence="5">
    <location>
        <begin position="257"/>
        <end position="277"/>
    </location>
</feature>
<dbReference type="InterPro" id="IPR004111">
    <property type="entry name" value="Repressor_TetR_C"/>
</dbReference>
<keyword evidence="2 4" id="KW-0238">DNA-binding</keyword>
<feature type="domain" description="HTH tetR-type" evidence="6">
    <location>
        <begin position="35"/>
        <end position="95"/>
    </location>
</feature>
<dbReference type="Gene3D" id="1.10.357.10">
    <property type="entry name" value="Tetracycline Repressor, domain 2"/>
    <property type="match status" value="1"/>
</dbReference>
<gene>
    <name evidence="7" type="ORF">AB0887_34520</name>
</gene>
<comment type="caution">
    <text evidence="7">The sequence shown here is derived from an EMBL/GenBank/DDBJ whole genome shotgun (WGS) entry which is preliminary data.</text>
</comment>
<dbReference type="PROSITE" id="PS50977">
    <property type="entry name" value="HTH_TETR_2"/>
    <property type="match status" value="1"/>
</dbReference>
<organism evidence="7 8">
    <name type="scientific">Streptomyces huasconensis</name>
    <dbReference type="NCBI Taxonomy" id="1854574"/>
    <lineage>
        <taxon>Bacteria</taxon>
        <taxon>Bacillati</taxon>
        <taxon>Actinomycetota</taxon>
        <taxon>Actinomycetes</taxon>
        <taxon>Kitasatosporales</taxon>
        <taxon>Streptomycetaceae</taxon>
        <taxon>Streptomyces</taxon>
    </lineage>
</organism>
<evidence type="ECO:0000313" key="8">
    <source>
        <dbReference type="Proteomes" id="UP001553843"/>
    </source>
</evidence>
<dbReference type="EMBL" id="JBEYRS010000021">
    <property type="protein sequence ID" value="MEW2367044.1"/>
    <property type="molecule type" value="Genomic_DNA"/>
</dbReference>
<keyword evidence="1" id="KW-0805">Transcription regulation</keyword>
<dbReference type="Gene3D" id="1.10.10.60">
    <property type="entry name" value="Homeodomain-like"/>
    <property type="match status" value="1"/>
</dbReference>
<dbReference type="PANTHER" id="PTHR30055:SF151">
    <property type="entry name" value="TRANSCRIPTIONAL REGULATORY PROTEIN"/>
    <property type="match status" value="1"/>
</dbReference>
<accession>A0ABV3M5S2</accession>
<dbReference type="Proteomes" id="UP001553843">
    <property type="component" value="Unassembled WGS sequence"/>
</dbReference>
<dbReference type="InterPro" id="IPR009057">
    <property type="entry name" value="Homeodomain-like_sf"/>
</dbReference>
<protein>
    <submittedName>
        <fullName evidence="7">TetR/AcrR family transcriptional regulator</fullName>
    </submittedName>
</protein>
<dbReference type="InterPro" id="IPR036271">
    <property type="entry name" value="Tet_transcr_reg_TetR-rel_C_sf"/>
</dbReference>
<dbReference type="Pfam" id="PF02909">
    <property type="entry name" value="TetR_C_1"/>
    <property type="match status" value="1"/>
</dbReference>
<evidence type="ECO:0000256" key="3">
    <source>
        <dbReference type="ARBA" id="ARBA00023163"/>
    </source>
</evidence>
<evidence type="ECO:0000256" key="4">
    <source>
        <dbReference type="PROSITE-ProRule" id="PRU00335"/>
    </source>
</evidence>
<dbReference type="SUPFAM" id="SSF48498">
    <property type="entry name" value="Tetracyclin repressor-like, C-terminal domain"/>
    <property type="match status" value="1"/>
</dbReference>
<dbReference type="RefSeq" id="WP_359777470.1">
    <property type="nucleotide sequence ID" value="NZ_JBEYRR010000004.1"/>
</dbReference>
<feature type="compositionally biased region" description="Basic and acidic residues" evidence="5">
    <location>
        <begin position="257"/>
        <end position="271"/>
    </location>
</feature>
<dbReference type="InterPro" id="IPR001647">
    <property type="entry name" value="HTH_TetR"/>
</dbReference>
<dbReference type="SUPFAM" id="SSF46689">
    <property type="entry name" value="Homeodomain-like"/>
    <property type="match status" value="1"/>
</dbReference>
<reference evidence="7 8" key="1">
    <citation type="submission" date="2024-06" db="EMBL/GenBank/DDBJ databases">
        <title>The Natural Products Discovery Center: Release of the First 8490 Sequenced Strains for Exploring Actinobacteria Biosynthetic Diversity.</title>
        <authorList>
            <person name="Kalkreuter E."/>
            <person name="Kautsar S.A."/>
            <person name="Yang D."/>
            <person name="Bader C.D."/>
            <person name="Teijaro C.N."/>
            <person name="Fluegel L."/>
            <person name="Davis C.M."/>
            <person name="Simpson J.R."/>
            <person name="Lauterbach L."/>
            <person name="Steele A.D."/>
            <person name="Gui C."/>
            <person name="Meng S."/>
            <person name="Li G."/>
            <person name="Viehrig K."/>
            <person name="Ye F."/>
            <person name="Su P."/>
            <person name="Kiefer A.F."/>
            <person name="Nichols A."/>
            <person name="Cepeda A.J."/>
            <person name="Yan W."/>
            <person name="Fan B."/>
            <person name="Jiang Y."/>
            <person name="Adhikari A."/>
            <person name="Zheng C.-J."/>
            <person name="Schuster L."/>
            <person name="Cowan T.M."/>
            <person name="Smanski M.J."/>
            <person name="Chevrette M.G."/>
            <person name="De Carvalho L.P.S."/>
            <person name="Shen B."/>
        </authorList>
    </citation>
    <scope>NUCLEOTIDE SEQUENCE [LARGE SCALE GENOMIC DNA]</scope>
    <source>
        <strain evidence="7 8">NPDC047833</strain>
    </source>
</reference>
<dbReference type="PANTHER" id="PTHR30055">
    <property type="entry name" value="HTH-TYPE TRANSCRIPTIONAL REGULATOR RUTR"/>
    <property type="match status" value="1"/>
</dbReference>
<feature type="DNA-binding region" description="H-T-H motif" evidence="4">
    <location>
        <begin position="58"/>
        <end position="77"/>
    </location>
</feature>
<dbReference type="Pfam" id="PF00440">
    <property type="entry name" value="TetR_N"/>
    <property type="match status" value="1"/>
</dbReference>
<evidence type="ECO:0000256" key="2">
    <source>
        <dbReference type="ARBA" id="ARBA00023125"/>
    </source>
</evidence>
<proteinExistence type="predicted"/>
<evidence type="ECO:0000256" key="1">
    <source>
        <dbReference type="ARBA" id="ARBA00023015"/>
    </source>
</evidence>
<evidence type="ECO:0000313" key="7">
    <source>
        <dbReference type="EMBL" id="MEW2367044.1"/>
    </source>
</evidence>
<dbReference type="InterPro" id="IPR050109">
    <property type="entry name" value="HTH-type_TetR-like_transc_reg"/>
</dbReference>
<evidence type="ECO:0000259" key="6">
    <source>
        <dbReference type="PROSITE" id="PS50977"/>
    </source>
</evidence>
<name>A0ABV3M5S2_9ACTN</name>
<keyword evidence="3" id="KW-0804">Transcription</keyword>